<name>B8M9V9_TALSN</name>
<accession>B8M9V9</accession>
<comment type="similarity">
    <text evidence="2">Belongs to the FUN14 family.</text>
</comment>
<dbReference type="eggNOG" id="ENOG502SEUQ">
    <property type="taxonomic scope" value="Eukaryota"/>
</dbReference>
<protein>
    <recommendedName>
        <fullName evidence="9">FUN14 family protein</fullName>
    </recommendedName>
</protein>
<comment type="subcellular location">
    <subcellularLocation>
        <location evidence="1">Membrane</location>
    </subcellularLocation>
</comment>
<dbReference type="VEuPathDB" id="FungiDB:TSTA_118770"/>
<feature type="transmembrane region" description="Helical" evidence="6">
    <location>
        <begin position="113"/>
        <end position="134"/>
    </location>
</feature>
<keyword evidence="8" id="KW-1185">Reference proteome</keyword>
<keyword evidence="3 6" id="KW-0812">Transmembrane</keyword>
<dbReference type="PhylomeDB" id="B8M9V9"/>
<keyword evidence="5 6" id="KW-0472">Membrane</keyword>
<evidence type="ECO:0000313" key="8">
    <source>
        <dbReference type="Proteomes" id="UP000001745"/>
    </source>
</evidence>
<evidence type="ECO:0000256" key="2">
    <source>
        <dbReference type="ARBA" id="ARBA00009160"/>
    </source>
</evidence>
<dbReference type="EMBL" id="EQ962655">
    <property type="protein sequence ID" value="EED18111.1"/>
    <property type="molecule type" value="Genomic_DNA"/>
</dbReference>
<evidence type="ECO:0008006" key="9">
    <source>
        <dbReference type="Google" id="ProtNLM"/>
    </source>
</evidence>
<keyword evidence="4 6" id="KW-1133">Transmembrane helix</keyword>
<dbReference type="Proteomes" id="UP000001745">
    <property type="component" value="Unassembled WGS sequence"/>
</dbReference>
<dbReference type="GeneID" id="8108551"/>
<dbReference type="GO" id="GO:0000422">
    <property type="term" value="P:autophagy of mitochondrion"/>
    <property type="evidence" value="ECO:0007669"/>
    <property type="project" value="TreeGrafter"/>
</dbReference>
<gene>
    <name evidence="7" type="ORF">TSTA_118770</name>
</gene>
<dbReference type="PANTHER" id="PTHR21346:SF0">
    <property type="entry name" value="RE45833P"/>
    <property type="match status" value="1"/>
</dbReference>
<evidence type="ECO:0000256" key="3">
    <source>
        <dbReference type="ARBA" id="ARBA00022692"/>
    </source>
</evidence>
<dbReference type="HOGENOM" id="CLU_106353_1_1_1"/>
<dbReference type="InterPro" id="IPR007014">
    <property type="entry name" value="FUN14"/>
</dbReference>
<dbReference type="GO" id="GO:0005741">
    <property type="term" value="C:mitochondrial outer membrane"/>
    <property type="evidence" value="ECO:0007669"/>
    <property type="project" value="TreeGrafter"/>
</dbReference>
<dbReference type="PANTHER" id="PTHR21346">
    <property type="entry name" value="FUN14 DOMAIN CONTAINING"/>
    <property type="match status" value="1"/>
</dbReference>
<dbReference type="AlphaFoldDB" id="B8M9V9"/>
<evidence type="ECO:0000256" key="1">
    <source>
        <dbReference type="ARBA" id="ARBA00004370"/>
    </source>
</evidence>
<dbReference type="STRING" id="441959.B8M9V9"/>
<evidence type="ECO:0000256" key="4">
    <source>
        <dbReference type="ARBA" id="ARBA00022989"/>
    </source>
</evidence>
<sequence>MAFFTSPLRPVLTTTCTLLGTGIGLSLLVPSSPFRSPPLQCQYTAPYYSPTASPDSGWSLAGSEAVAKQGRTSSTQPGTGLLNARFMRQVSLGSVLGLATGLGLRVFSKALVFVLGIGIVFIEWAASKGYNIVPVNTLQKYVKKFDLQRATRENVPFKVSFGATMAFAAFASFADYS</sequence>
<dbReference type="Pfam" id="PF04930">
    <property type="entry name" value="FUN14"/>
    <property type="match status" value="1"/>
</dbReference>
<dbReference type="OMA" id="KRPFKMS"/>
<dbReference type="RefSeq" id="XP_002482103.1">
    <property type="nucleotide sequence ID" value="XM_002482058.1"/>
</dbReference>
<evidence type="ECO:0000256" key="5">
    <source>
        <dbReference type="ARBA" id="ARBA00023136"/>
    </source>
</evidence>
<feature type="transmembrane region" description="Helical" evidence="6">
    <location>
        <begin position="12"/>
        <end position="29"/>
    </location>
</feature>
<feature type="transmembrane region" description="Helical" evidence="6">
    <location>
        <begin position="155"/>
        <end position="174"/>
    </location>
</feature>
<reference evidence="8" key="1">
    <citation type="journal article" date="2015" name="Genome Announc.">
        <title>Genome sequence of the AIDS-associated pathogen Penicillium marneffei (ATCC18224) and its near taxonomic relative Talaromyces stipitatus (ATCC10500).</title>
        <authorList>
            <person name="Nierman W.C."/>
            <person name="Fedorova-Abrams N.D."/>
            <person name="Andrianopoulos A."/>
        </authorList>
    </citation>
    <scope>NUCLEOTIDE SEQUENCE [LARGE SCALE GENOMIC DNA]</scope>
    <source>
        <strain evidence="8">ATCC 10500 / CBS 375.48 / QM 6759 / NRRL 1006</strain>
    </source>
</reference>
<organism evidence="7 8">
    <name type="scientific">Talaromyces stipitatus (strain ATCC 10500 / CBS 375.48 / QM 6759 / NRRL 1006)</name>
    <name type="common">Penicillium stipitatum</name>
    <dbReference type="NCBI Taxonomy" id="441959"/>
    <lineage>
        <taxon>Eukaryota</taxon>
        <taxon>Fungi</taxon>
        <taxon>Dikarya</taxon>
        <taxon>Ascomycota</taxon>
        <taxon>Pezizomycotina</taxon>
        <taxon>Eurotiomycetes</taxon>
        <taxon>Eurotiomycetidae</taxon>
        <taxon>Eurotiales</taxon>
        <taxon>Trichocomaceae</taxon>
        <taxon>Talaromyces</taxon>
        <taxon>Talaromyces sect. Talaromyces</taxon>
    </lineage>
</organism>
<proteinExistence type="inferred from homology"/>
<evidence type="ECO:0000256" key="6">
    <source>
        <dbReference type="SAM" id="Phobius"/>
    </source>
</evidence>
<dbReference type="InParanoid" id="B8M9V9"/>
<evidence type="ECO:0000313" key="7">
    <source>
        <dbReference type="EMBL" id="EED18111.1"/>
    </source>
</evidence>
<dbReference type="OrthoDB" id="3990500at2759"/>